<reference evidence="3" key="1">
    <citation type="submission" date="2021-12" db="EMBL/GenBank/DDBJ databases">
        <authorList>
            <person name="Zaccaron A."/>
            <person name="Stergiopoulos I."/>
        </authorList>
    </citation>
    <scope>NUCLEOTIDE SEQUENCE</scope>
    <source>
        <strain evidence="3">Race5_Kim</strain>
    </source>
</reference>
<keyword evidence="2" id="KW-0812">Transmembrane</keyword>
<keyword evidence="2" id="KW-1133">Transmembrane helix</keyword>
<dbReference type="EMBL" id="CP090171">
    <property type="protein sequence ID" value="UJO22270.1"/>
    <property type="molecule type" value="Genomic_DNA"/>
</dbReference>
<protein>
    <submittedName>
        <fullName evidence="3">Uncharacterized protein</fullName>
    </submittedName>
</protein>
<reference evidence="3" key="2">
    <citation type="journal article" date="2022" name="Microb. Genom.">
        <title>A chromosome-scale genome assembly of the tomato pathogen Cladosporium fulvum reveals a compartmentalized genome architecture and the presence of a dispensable chromosome.</title>
        <authorList>
            <person name="Zaccaron A.Z."/>
            <person name="Chen L.H."/>
            <person name="Samaras A."/>
            <person name="Stergiopoulos I."/>
        </authorList>
    </citation>
    <scope>NUCLEOTIDE SEQUENCE</scope>
    <source>
        <strain evidence="3">Race5_Kim</strain>
    </source>
</reference>
<keyword evidence="4" id="KW-1185">Reference proteome</keyword>
<dbReference type="KEGG" id="ffu:CLAFUR5_09467"/>
<evidence type="ECO:0000256" key="2">
    <source>
        <dbReference type="SAM" id="Phobius"/>
    </source>
</evidence>
<dbReference type="GeneID" id="71989345"/>
<evidence type="ECO:0000313" key="3">
    <source>
        <dbReference type="EMBL" id="UJO22270.1"/>
    </source>
</evidence>
<dbReference type="Proteomes" id="UP000756132">
    <property type="component" value="Chromosome 9"/>
</dbReference>
<proteinExistence type="predicted"/>
<keyword evidence="2" id="KW-0472">Membrane</keyword>
<feature type="transmembrane region" description="Helical" evidence="2">
    <location>
        <begin position="177"/>
        <end position="198"/>
    </location>
</feature>
<gene>
    <name evidence="3" type="ORF">CLAFUR5_09467</name>
</gene>
<evidence type="ECO:0000313" key="4">
    <source>
        <dbReference type="Proteomes" id="UP000756132"/>
    </source>
</evidence>
<accession>A0A9Q8UTW9</accession>
<dbReference type="RefSeq" id="XP_047766636.1">
    <property type="nucleotide sequence ID" value="XM_047908615.1"/>
</dbReference>
<evidence type="ECO:0000256" key="1">
    <source>
        <dbReference type="SAM" id="MobiDB-lite"/>
    </source>
</evidence>
<feature type="compositionally biased region" description="Polar residues" evidence="1">
    <location>
        <begin position="1"/>
        <end position="11"/>
    </location>
</feature>
<sequence>MTDSDTSHSQTLPPPRPASVHSHYSWATDNLPDDADRTYDAASHTSDIGSERSAQYNAHPHSDQDMHEELEALRQENRRLRDLLIIANARNWQYMARERELLHRIHNQPLGFGPDIDGDGIAHVFSTAGEYGWEGQIPRHRMHAAPYSPIVVREHDGGPSEPAQEDRRTTFESLEAALGYVTFGVSIVWVVSSVMFLVSSF</sequence>
<feature type="compositionally biased region" description="Polar residues" evidence="1">
    <location>
        <begin position="43"/>
        <end position="56"/>
    </location>
</feature>
<feature type="region of interest" description="Disordered" evidence="1">
    <location>
        <begin position="1"/>
        <end position="66"/>
    </location>
</feature>
<name>A0A9Q8UTW9_PASFU</name>
<organism evidence="3 4">
    <name type="scientific">Passalora fulva</name>
    <name type="common">Tomato leaf mold</name>
    <name type="synonym">Cladosporium fulvum</name>
    <dbReference type="NCBI Taxonomy" id="5499"/>
    <lineage>
        <taxon>Eukaryota</taxon>
        <taxon>Fungi</taxon>
        <taxon>Dikarya</taxon>
        <taxon>Ascomycota</taxon>
        <taxon>Pezizomycotina</taxon>
        <taxon>Dothideomycetes</taxon>
        <taxon>Dothideomycetidae</taxon>
        <taxon>Mycosphaerellales</taxon>
        <taxon>Mycosphaerellaceae</taxon>
        <taxon>Fulvia</taxon>
    </lineage>
</organism>
<dbReference type="AlphaFoldDB" id="A0A9Q8UTW9"/>